<evidence type="ECO:0000256" key="1">
    <source>
        <dbReference type="ARBA" id="ARBA00022670"/>
    </source>
</evidence>
<dbReference type="EMBL" id="LMWN01000062">
    <property type="protein sequence ID" value="KUM99634.1"/>
    <property type="molecule type" value="Genomic_DNA"/>
</dbReference>
<dbReference type="OrthoDB" id="1111399at2"/>
<dbReference type="CDD" id="cd00585">
    <property type="entry name" value="Peptidase_C1B"/>
    <property type="match status" value="1"/>
</dbReference>
<dbReference type="Pfam" id="PF03051">
    <property type="entry name" value="Peptidase_C1_2"/>
    <property type="match status" value="1"/>
</dbReference>
<keyword evidence="3 4" id="KW-0788">Thiol protease</keyword>
<dbReference type="GO" id="GO:0006508">
    <property type="term" value="P:proteolysis"/>
    <property type="evidence" value="ECO:0007669"/>
    <property type="project" value="UniProtKB-KW"/>
</dbReference>
<dbReference type="InterPro" id="IPR000169">
    <property type="entry name" value="Pept_cys_AS"/>
</dbReference>
<evidence type="ECO:0000313" key="7">
    <source>
        <dbReference type="Proteomes" id="UP000053127"/>
    </source>
</evidence>
<dbReference type="Proteomes" id="UP000053127">
    <property type="component" value="Unassembled WGS sequence"/>
</dbReference>
<reference evidence="6 7" key="1">
    <citation type="submission" date="2015-10" db="EMBL/GenBank/DDBJ databases">
        <title>Draft genome sequence of Streptomyces yokosukanensis DSM 40224, type strain for the species Streptomyces yokosukanensis.</title>
        <authorList>
            <person name="Ruckert C."/>
            <person name="Winkler A."/>
            <person name="Kalinowski J."/>
            <person name="Kampfer P."/>
            <person name="Glaeser S."/>
        </authorList>
    </citation>
    <scope>NUCLEOTIDE SEQUENCE [LARGE SCALE GENOMIC DNA]</scope>
    <source>
        <strain evidence="6 7">DSM 40224</strain>
    </source>
</reference>
<evidence type="ECO:0000256" key="4">
    <source>
        <dbReference type="PIRNR" id="PIRNR005700"/>
    </source>
</evidence>
<dbReference type="Gene3D" id="3.90.70.10">
    <property type="entry name" value="Cysteine proteinases"/>
    <property type="match status" value="1"/>
</dbReference>
<evidence type="ECO:0000256" key="2">
    <source>
        <dbReference type="ARBA" id="ARBA00022801"/>
    </source>
</evidence>
<proteinExistence type="inferred from homology"/>
<keyword evidence="2 4" id="KW-0378">Hydrolase</keyword>
<organism evidence="6 7">
    <name type="scientific">Streptomyces yokosukanensis</name>
    <dbReference type="NCBI Taxonomy" id="67386"/>
    <lineage>
        <taxon>Bacteria</taxon>
        <taxon>Bacillati</taxon>
        <taxon>Actinomycetota</taxon>
        <taxon>Actinomycetes</taxon>
        <taxon>Kitasatosporales</taxon>
        <taxon>Streptomycetaceae</taxon>
        <taxon>Streptomyces</taxon>
    </lineage>
</organism>
<dbReference type="InterPro" id="IPR004134">
    <property type="entry name" value="Peptidase_C1B"/>
</dbReference>
<feature type="active site" evidence="5">
    <location>
        <position position="70"/>
    </location>
</feature>
<dbReference type="GO" id="GO:0070005">
    <property type="term" value="F:cysteine-type aminopeptidase activity"/>
    <property type="evidence" value="ECO:0007669"/>
    <property type="project" value="InterPro"/>
</dbReference>
<protein>
    <recommendedName>
        <fullName evidence="4">Aminopeptidase</fullName>
    </recommendedName>
</protein>
<dbReference type="GO" id="GO:0009636">
    <property type="term" value="P:response to toxic substance"/>
    <property type="evidence" value="ECO:0007669"/>
    <property type="project" value="TreeGrafter"/>
</dbReference>
<comment type="caution">
    <text evidence="6">The sequence shown here is derived from an EMBL/GenBank/DDBJ whole genome shotgun (WGS) entry which is preliminary data.</text>
</comment>
<keyword evidence="4 6" id="KW-0031">Aminopeptidase</keyword>
<name>A0A101NUU7_9ACTN</name>
<dbReference type="PANTHER" id="PTHR10363">
    <property type="entry name" value="BLEOMYCIN HYDROLASE"/>
    <property type="match status" value="1"/>
</dbReference>
<evidence type="ECO:0000256" key="3">
    <source>
        <dbReference type="ARBA" id="ARBA00022807"/>
    </source>
</evidence>
<evidence type="ECO:0000313" key="6">
    <source>
        <dbReference type="EMBL" id="KUM99634.1"/>
    </source>
</evidence>
<keyword evidence="1 4" id="KW-0645">Protease</keyword>
<dbReference type="PROSITE" id="PS00139">
    <property type="entry name" value="THIOL_PROTEASE_CYS"/>
    <property type="match status" value="1"/>
</dbReference>
<dbReference type="GO" id="GO:0043418">
    <property type="term" value="P:homocysteine catabolic process"/>
    <property type="evidence" value="ECO:0007669"/>
    <property type="project" value="TreeGrafter"/>
</dbReference>
<dbReference type="AlphaFoldDB" id="A0A101NUU7"/>
<sequence length="442" mass="50072">MDRSLTPDQLEFFEKEFAARPVNRLMQNAVTQTPVDDVALDRRILTGIDHSVSHHLDDWRVTNQKQSGRCWMFAGLNLLRVGAARKLGVKDFEFSQNYLLWWDKFERANHLLEAVIETSDRDVDDRTVAHLLADPIGDGGQWNMFVALVAKHGLVPKSAMPETDSSSATRAMNRALKTLLRQGAHELRERAAEGVAAQREHKRDVLAAVHRVLSIHLGTPPQRFLWQWEDKDKQFHRDGWLTPAEFAAAYVRLPLEEYVCLVHDPRESSPVGRTFTVEYLGNVVDAPPVVYLNVQMELLKRLAMEAIVGGEPVWFGCDVTKMMRSDAGVWDAGLFDYAAVYDAPFTMDKATRLLHHDTQMTHAMLFTGVDVVDGNPRRWRVENSWGEEKADKGFWTMNDSWFGEHVFEIAVRRSALPPELAAALDLPPIVLPAWDPMGALAD</sequence>
<dbReference type="PIRSF" id="PIRSF005700">
    <property type="entry name" value="PepC"/>
    <property type="match status" value="1"/>
</dbReference>
<dbReference type="PANTHER" id="PTHR10363:SF2">
    <property type="entry name" value="BLEOMYCIN HYDROLASE"/>
    <property type="match status" value="1"/>
</dbReference>
<keyword evidence="7" id="KW-1185">Reference proteome</keyword>
<dbReference type="InterPro" id="IPR038765">
    <property type="entry name" value="Papain-like_cys_pep_sf"/>
</dbReference>
<feature type="active site" evidence="5">
    <location>
        <position position="383"/>
    </location>
</feature>
<dbReference type="STRING" id="67386.AQI95_38390"/>
<feature type="active site" evidence="5">
    <location>
        <position position="362"/>
    </location>
</feature>
<comment type="similarity">
    <text evidence="4">Belongs to the peptidase C1 family.</text>
</comment>
<evidence type="ECO:0000256" key="5">
    <source>
        <dbReference type="PIRSR" id="PIRSR005700-1"/>
    </source>
</evidence>
<dbReference type="GO" id="GO:0005737">
    <property type="term" value="C:cytoplasm"/>
    <property type="evidence" value="ECO:0007669"/>
    <property type="project" value="TreeGrafter"/>
</dbReference>
<dbReference type="SUPFAM" id="SSF54001">
    <property type="entry name" value="Cysteine proteinases"/>
    <property type="match status" value="1"/>
</dbReference>
<accession>A0A101NUU7</accession>
<gene>
    <name evidence="6" type="ORF">AQI95_38390</name>
</gene>